<dbReference type="AlphaFoldDB" id="M2RBP8"/>
<name>M2RBP8_CERS8</name>
<feature type="compositionally biased region" description="Basic residues" evidence="1">
    <location>
        <begin position="106"/>
        <end position="116"/>
    </location>
</feature>
<dbReference type="Proteomes" id="UP000016930">
    <property type="component" value="Unassembled WGS sequence"/>
</dbReference>
<feature type="non-terminal residue" evidence="2">
    <location>
        <position position="1"/>
    </location>
</feature>
<evidence type="ECO:0000313" key="2">
    <source>
        <dbReference type="EMBL" id="EMD35832.1"/>
    </source>
</evidence>
<protein>
    <submittedName>
        <fullName evidence="2">Uncharacterized protein</fullName>
    </submittedName>
</protein>
<keyword evidence="3" id="KW-1185">Reference proteome</keyword>
<reference evidence="2 3" key="1">
    <citation type="journal article" date="2012" name="Proc. Natl. Acad. Sci. U.S.A.">
        <title>Comparative genomics of Ceriporiopsis subvermispora and Phanerochaete chrysosporium provide insight into selective ligninolysis.</title>
        <authorList>
            <person name="Fernandez-Fueyo E."/>
            <person name="Ruiz-Duenas F.J."/>
            <person name="Ferreira P."/>
            <person name="Floudas D."/>
            <person name="Hibbett D.S."/>
            <person name="Canessa P."/>
            <person name="Larrondo L.F."/>
            <person name="James T.Y."/>
            <person name="Seelenfreund D."/>
            <person name="Lobos S."/>
            <person name="Polanco R."/>
            <person name="Tello M."/>
            <person name="Honda Y."/>
            <person name="Watanabe T."/>
            <person name="Watanabe T."/>
            <person name="Ryu J.S."/>
            <person name="Kubicek C.P."/>
            <person name="Schmoll M."/>
            <person name="Gaskell J."/>
            <person name="Hammel K.E."/>
            <person name="St John F.J."/>
            <person name="Vanden Wymelenberg A."/>
            <person name="Sabat G."/>
            <person name="Splinter BonDurant S."/>
            <person name="Syed K."/>
            <person name="Yadav J.S."/>
            <person name="Doddapaneni H."/>
            <person name="Subramanian V."/>
            <person name="Lavin J.L."/>
            <person name="Oguiza J.A."/>
            <person name="Perez G."/>
            <person name="Pisabarro A.G."/>
            <person name="Ramirez L."/>
            <person name="Santoyo F."/>
            <person name="Master E."/>
            <person name="Coutinho P.M."/>
            <person name="Henrissat B."/>
            <person name="Lombard V."/>
            <person name="Magnuson J.K."/>
            <person name="Kuees U."/>
            <person name="Hori C."/>
            <person name="Igarashi K."/>
            <person name="Samejima M."/>
            <person name="Held B.W."/>
            <person name="Barry K.W."/>
            <person name="LaButti K.M."/>
            <person name="Lapidus A."/>
            <person name="Lindquist E.A."/>
            <person name="Lucas S.M."/>
            <person name="Riley R."/>
            <person name="Salamov A.A."/>
            <person name="Hoffmeister D."/>
            <person name="Schwenk D."/>
            <person name="Hadar Y."/>
            <person name="Yarden O."/>
            <person name="de Vries R.P."/>
            <person name="Wiebenga A."/>
            <person name="Stenlid J."/>
            <person name="Eastwood D."/>
            <person name="Grigoriev I.V."/>
            <person name="Berka R.M."/>
            <person name="Blanchette R.A."/>
            <person name="Kersten P."/>
            <person name="Martinez A.T."/>
            <person name="Vicuna R."/>
            <person name="Cullen D."/>
        </authorList>
    </citation>
    <scope>NUCLEOTIDE SEQUENCE [LARGE SCALE GENOMIC DNA]</scope>
    <source>
        <strain evidence="2 3">B</strain>
    </source>
</reference>
<evidence type="ECO:0000256" key="1">
    <source>
        <dbReference type="SAM" id="MobiDB-lite"/>
    </source>
</evidence>
<accession>M2RBP8</accession>
<evidence type="ECO:0000313" key="3">
    <source>
        <dbReference type="Proteomes" id="UP000016930"/>
    </source>
</evidence>
<gene>
    <name evidence="2" type="ORF">CERSUDRAFT_115763</name>
</gene>
<dbReference type="HOGENOM" id="CLU_1307441_0_0_1"/>
<proteinExistence type="predicted"/>
<dbReference type="EMBL" id="KB445799">
    <property type="protein sequence ID" value="EMD35832.1"/>
    <property type="molecule type" value="Genomic_DNA"/>
</dbReference>
<feature type="non-terminal residue" evidence="2">
    <location>
        <position position="211"/>
    </location>
</feature>
<organism evidence="2 3">
    <name type="scientific">Ceriporiopsis subvermispora (strain B)</name>
    <name type="common">White-rot fungus</name>
    <name type="synonym">Gelatoporia subvermispora</name>
    <dbReference type="NCBI Taxonomy" id="914234"/>
    <lineage>
        <taxon>Eukaryota</taxon>
        <taxon>Fungi</taxon>
        <taxon>Dikarya</taxon>
        <taxon>Basidiomycota</taxon>
        <taxon>Agaricomycotina</taxon>
        <taxon>Agaricomycetes</taxon>
        <taxon>Polyporales</taxon>
        <taxon>Gelatoporiaceae</taxon>
        <taxon>Gelatoporia</taxon>
    </lineage>
</organism>
<feature type="region of interest" description="Disordered" evidence="1">
    <location>
        <begin position="91"/>
        <end position="116"/>
    </location>
</feature>
<sequence>KHEVVRLPLDACRDRLLKLRPGHSGPRPKAFVLQLGRLEPDCHRRREQCGGLHLVLRCRDSRGCCAHQSRRALPDACPPCPDRRLRRHLHRPLQQRRPSAPAERGLRRHHRRHHHPQRIRFADIHRGRWHRAAAHIRHLSLLLREPELANARVLLAVVVQRRVRCRGCVLPPSTARVFPGTLRARRRALGGRGWPLLKAVSVTSVFLWDCN</sequence>